<feature type="region of interest" description="Disordered" evidence="2">
    <location>
        <begin position="468"/>
        <end position="492"/>
    </location>
</feature>
<dbReference type="EMBL" id="KV417279">
    <property type="protein sequence ID" value="KZO97594.1"/>
    <property type="molecule type" value="Genomic_DNA"/>
</dbReference>
<evidence type="ECO:0000256" key="1">
    <source>
        <dbReference type="ARBA" id="ARBA00022737"/>
    </source>
</evidence>
<dbReference type="OrthoDB" id="2018246at2759"/>
<organism evidence="3 4">
    <name type="scientific">Calocera viscosa (strain TUFC12733)</name>
    <dbReference type="NCBI Taxonomy" id="1330018"/>
    <lineage>
        <taxon>Eukaryota</taxon>
        <taxon>Fungi</taxon>
        <taxon>Dikarya</taxon>
        <taxon>Basidiomycota</taxon>
        <taxon>Agaricomycotina</taxon>
        <taxon>Dacrymycetes</taxon>
        <taxon>Dacrymycetales</taxon>
        <taxon>Dacrymycetaceae</taxon>
        <taxon>Calocera</taxon>
    </lineage>
</organism>
<evidence type="ECO:0000313" key="3">
    <source>
        <dbReference type="EMBL" id="KZO97594.1"/>
    </source>
</evidence>
<gene>
    <name evidence="3" type="ORF">CALVIDRAFT_536172</name>
</gene>
<keyword evidence="1" id="KW-0677">Repeat</keyword>
<dbReference type="STRING" id="1330018.A0A167NDC1"/>
<dbReference type="Proteomes" id="UP000076738">
    <property type="component" value="Unassembled WGS sequence"/>
</dbReference>
<name>A0A167NDC1_CALVF</name>
<protein>
    <recommendedName>
        <fullName evidence="5">Pentacotripeptide-repeat region of PRORP domain-containing protein</fullName>
    </recommendedName>
</protein>
<sequence length="562" mass="63228">MRFVAHPTPSAYLYGVMIRACALGSVPQPERALDLFTELTADAGHAPTTEAYNALILVLARNKRSAHDAFRLLQEMIQRYRDDPACGLRPDRGTYRAILESAKRLGDLPRARWILAELLRDAQRGGVLPDEEMLSSVFQAYAAYKVPYIRGAIKLSEKVQEAPPASEVQGQEKAEVPTEVGPSVSSVPTVETHAFTPIVPQSHGEVLREVEALMTRVLEETAQGEERLSTAERDQLLFKDVALTTRLWNSFQSVHWAHNSLDVAMGEYHRLLTQGRFAPNPWTYLHALERCAYPRREEREKGLDFARRVWVDWLGWLGKNASGLLSRNVPAELLGITPPEEDRPRPGSAAARVAERCWAAMIRVTALNDQLDEALSLVRVFIKRFPPVSVRSPAPARPELVVFKPLLRAPQTDKTQVEADDAVPPVILFRDVELLHHRLVAKGRWEDVGYIKWACKAYEGGLGVRKRTGKEVERSRVEQGNLDSPAVSEDWDSDMESAWEDEEEGWGRVEPLTIPSHLQYRAGPPTPRGSPYYVPLRERGYKVQGSPFHVPPHMARPMRVHG</sequence>
<reference evidence="3 4" key="1">
    <citation type="journal article" date="2016" name="Mol. Biol. Evol.">
        <title>Comparative Genomics of Early-Diverging Mushroom-Forming Fungi Provides Insights into the Origins of Lignocellulose Decay Capabilities.</title>
        <authorList>
            <person name="Nagy L.G."/>
            <person name="Riley R."/>
            <person name="Tritt A."/>
            <person name="Adam C."/>
            <person name="Daum C."/>
            <person name="Floudas D."/>
            <person name="Sun H."/>
            <person name="Yadav J.S."/>
            <person name="Pangilinan J."/>
            <person name="Larsson K.H."/>
            <person name="Matsuura K."/>
            <person name="Barry K."/>
            <person name="Labutti K."/>
            <person name="Kuo R."/>
            <person name="Ohm R.A."/>
            <person name="Bhattacharya S.S."/>
            <person name="Shirouzu T."/>
            <person name="Yoshinaga Y."/>
            <person name="Martin F.M."/>
            <person name="Grigoriev I.V."/>
            <person name="Hibbett D.S."/>
        </authorList>
    </citation>
    <scope>NUCLEOTIDE SEQUENCE [LARGE SCALE GENOMIC DNA]</scope>
    <source>
        <strain evidence="3 4">TUFC12733</strain>
    </source>
</reference>
<dbReference type="PANTHER" id="PTHR47447">
    <property type="entry name" value="OS03G0856100 PROTEIN"/>
    <property type="match status" value="1"/>
</dbReference>
<dbReference type="PANTHER" id="PTHR47447:SF23">
    <property type="entry name" value="PENTACOTRIPEPTIDE-REPEAT REGION OF PRORP DOMAIN-CONTAINING PROTEIN"/>
    <property type="match status" value="1"/>
</dbReference>
<keyword evidence="4" id="KW-1185">Reference proteome</keyword>
<evidence type="ECO:0000313" key="4">
    <source>
        <dbReference type="Proteomes" id="UP000076738"/>
    </source>
</evidence>
<dbReference type="Gene3D" id="1.25.40.10">
    <property type="entry name" value="Tetratricopeptide repeat domain"/>
    <property type="match status" value="1"/>
</dbReference>
<feature type="region of interest" description="Disordered" evidence="2">
    <location>
        <begin position="163"/>
        <end position="187"/>
    </location>
</feature>
<proteinExistence type="predicted"/>
<dbReference type="AlphaFoldDB" id="A0A167NDC1"/>
<evidence type="ECO:0000256" key="2">
    <source>
        <dbReference type="SAM" id="MobiDB-lite"/>
    </source>
</evidence>
<accession>A0A167NDC1</accession>
<dbReference type="InterPro" id="IPR011990">
    <property type="entry name" value="TPR-like_helical_dom_sf"/>
</dbReference>
<evidence type="ECO:0008006" key="5">
    <source>
        <dbReference type="Google" id="ProtNLM"/>
    </source>
</evidence>